<keyword evidence="1" id="KW-0489">Methyltransferase</keyword>
<dbReference type="GO" id="GO:0032259">
    <property type="term" value="P:methylation"/>
    <property type="evidence" value="ECO:0007669"/>
    <property type="project" value="UniProtKB-KW"/>
</dbReference>
<organism evidence="1 2">
    <name type="scientific">Paracoccus liaowanqingii</name>
    <dbReference type="NCBI Taxonomy" id="2560053"/>
    <lineage>
        <taxon>Bacteria</taxon>
        <taxon>Pseudomonadati</taxon>
        <taxon>Pseudomonadota</taxon>
        <taxon>Alphaproteobacteria</taxon>
        <taxon>Rhodobacterales</taxon>
        <taxon>Paracoccaceae</taxon>
        <taxon>Paracoccus</taxon>
    </lineage>
</organism>
<keyword evidence="2" id="KW-1185">Reference proteome</keyword>
<name>A0A4Z1BXE3_9RHOB</name>
<evidence type="ECO:0000313" key="2">
    <source>
        <dbReference type="Proteomes" id="UP000297972"/>
    </source>
</evidence>
<dbReference type="CDD" id="cd02440">
    <property type="entry name" value="AdoMet_MTases"/>
    <property type="match status" value="1"/>
</dbReference>
<reference evidence="1 2" key="1">
    <citation type="submission" date="2019-03" db="EMBL/GenBank/DDBJ databases">
        <authorList>
            <person name="Li J."/>
        </authorList>
    </citation>
    <scope>NUCLEOTIDE SEQUENCE [LARGE SCALE GENOMIC DNA]</scope>
    <source>
        <strain evidence="1 2">3058</strain>
    </source>
</reference>
<dbReference type="GO" id="GO:0008168">
    <property type="term" value="F:methyltransferase activity"/>
    <property type="evidence" value="ECO:0007669"/>
    <property type="project" value="UniProtKB-KW"/>
</dbReference>
<accession>A0A4Z1BXE3</accession>
<comment type="caution">
    <text evidence="1">The sequence shown here is derived from an EMBL/GenBank/DDBJ whole genome shotgun (WGS) entry which is preliminary data.</text>
</comment>
<evidence type="ECO:0000313" key="1">
    <source>
        <dbReference type="EMBL" id="TGN52617.1"/>
    </source>
</evidence>
<keyword evidence="1" id="KW-0808">Transferase</keyword>
<sequence>MTRSADNNSRWMVESLINSHTQTANLLRSCGFKVESRTSHIISSMVVQPRLKLKLDADYYKELHYTNESYKSKNWLVDEIEYISEHLSGEVIAEVGCGNGRFTRLIAQKVKNVYAFDWVRAPGMENLPENVHFLEGDILHESIPRVDLLCSADVLEHFSANDLPVVIARLTAAARQQYHVIACYDDGHSHLTVMQPSAWLALFWRFLPEAKILGISCRRNDPKQLVCIISANI</sequence>
<dbReference type="Pfam" id="PF13489">
    <property type="entry name" value="Methyltransf_23"/>
    <property type="match status" value="1"/>
</dbReference>
<dbReference type="InterPro" id="IPR029063">
    <property type="entry name" value="SAM-dependent_MTases_sf"/>
</dbReference>
<dbReference type="SUPFAM" id="SSF53335">
    <property type="entry name" value="S-adenosyl-L-methionine-dependent methyltransferases"/>
    <property type="match status" value="1"/>
</dbReference>
<proteinExistence type="predicted"/>
<dbReference type="OrthoDB" id="9797252at2"/>
<dbReference type="Proteomes" id="UP000297972">
    <property type="component" value="Unassembled WGS sequence"/>
</dbReference>
<dbReference type="Gene3D" id="3.40.50.150">
    <property type="entry name" value="Vaccinia Virus protein VP39"/>
    <property type="match status" value="1"/>
</dbReference>
<gene>
    <name evidence="1" type="ORF">E4L95_16205</name>
</gene>
<dbReference type="EMBL" id="SRPG01000189">
    <property type="protein sequence ID" value="TGN52617.1"/>
    <property type="molecule type" value="Genomic_DNA"/>
</dbReference>
<protein>
    <submittedName>
        <fullName evidence="1">Class I SAM-dependent methyltransferase</fullName>
    </submittedName>
</protein>
<dbReference type="RefSeq" id="WP_135818482.1">
    <property type="nucleotide sequence ID" value="NZ_SRPG01000189.1"/>
</dbReference>
<dbReference type="AlphaFoldDB" id="A0A4Z1BXE3"/>